<keyword evidence="1" id="KW-1133">Transmembrane helix</keyword>
<dbReference type="EMBL" id="GGEC01067668">
    <property type="protein sequence ID" value="MBX48152.1"/>
    <property type="molecule type" value="Transcribed_RNA"/>
</dbReference>
<protein>
    <submittedName>
        <fullName evidence="2">Uncharacterized protein</fullName>
    </submittedName>
</protein>
<evidence type="ECO:0000256" key="1">
    <source>
        <dbReference type="SAM" id="Phobius"/>
    </source>
</evidence>
<name>A0A2P2P0D8_RHIMU</name>
<sequence>MHVIPFFSIFAAGFETHYSPTLGNLLVGILLVAIVAPITSANLCTHLMQSLITQSCYSDCLKHLRNTKHISNGI</sequence>
<feature type="transmembrane region" description="Helical" evidence="1">
    <location>
        <begin position="25"/>
        <end position="44"/>
    </location>
</feature>
<organism evidence="2">
    <name type="scientific">Rhizophora mucronata</name>
    <name type="common">Asiatic mangrove</name>
    <dbReference type="NCBI Taxonomy" id="61149"/>
    <lineage>
        <taxon>Eukaryota</taxon>
        <taxon>Viridiplantae</taxon>
        <taxon>Streptophyta</taxon>
        <taxon>Embryophyta</taxon>
        <taxon>Tracheophyta</taxon>
        <taxon>Spermatophyta</taxon>
        <taxon>Magnoliopsida</taxon>
        <taxon>eudicotyledons</taxon>
        <taxon>Gunneridae</taxon>
        <taxon>Pentapetalae</taxon>
        <taxon>rosids</taxon>
        <taxon>fabids</taxon>
        <taxon>Malpighiales</taxon>
        <taxon>Rhizophoraceae</taxon>
        <taxon>Rhizophora</taxon>
    </lineage>
</organism>
<reference evidence="2" key="1">
    <citation type="submission" date="2018-02" db="EMBL/GenBank/DDBJ databases">
        <title>Rhizophora mucronata_Transcriptome.</title>
        <authorList>
            <person name="Meera S.P."/>
            <person name="Sreeshan A."/>
            <person name="Augustine A."/>
        </authorList>
    </citation>
    <scope>NUCLEOTIDE SEQUENCE</scope>
    <source>
        <tissue evidence="2">Leaf</tissue>
    </source>
</reference>
<proteinExistence type="predicted"/>
<accession>A0A2P2P0D8</accession>
<evidence type="ECO:0000313" key="2">
    <source>
        <dbReference type="EMBL" id="MBX48152.1"/>
    </source>
</evidence>
<keyword evidence="1" id="KW-0472">Membrane</keyword>
<dbReference type="AlphaFoldDB" id="A0A2P2P0D8"/>
<keyword evidence="1" id="KW-0812">Transmembrane</keyword>